<accession>A0A9W6YKK7</accession>
<proteinExistence type="predicted"/>
<feature type="coiled-coil region" evidence="1">
    <location>
        <begin position="69"/>
        <end position="96"/>
    </location>
</feature>
<dbReference type="Proteomes" id="UP001165083">
    <property type="component" value="Unassembled WGS sequence"/>
</dbReference>
<protein>
    <submittedName>
        <fullName evidence="3">Unnamed protein product</fullName>
    </submittedName>
</protein>
<sequence>MISELDDFLASCDLEVLSSLLQDDDHDGTNVTPPPSVPRKRGRKKSNIDPATKHELDRIKDRNRCSKYRARQRNERIGLQQEVQTLTAKLVALQEAKKMSSELSMSTWQMIAQRELEARQSSEEQQRRLCAAVKARAACIRDFQEMVQRVGAVHKDSQPLKRARVERSDVAVYEVFLQDLDAIYAKTDEVLRGCGLNLTGQDQVQSKRMWNKADRAGFFLFMDNQTMPFDFKEACQTLWYSALLPHRQEDRKVFDGVDDPENTAAFKFRVSNRLATGQVVSVVQRVVTRRYLEEGRMVLVWQSLMEGEGMFIGMQAGETGWDVLTPSMDASKPGTVMRTCISHTPVQFGMQLPKNLLLSSLMA</sequence>
<dbReference type="AlphaFoldDB" id="A0A9W6YKK7"/>
<evidence type="ECO:0000256" key="2">
    <source>
        <dbReference type="SAM" id="MobiDB-lite"/>
    </source>
</evidence>
<keyword evidence="1" id="KW-0175">Coiled coil</keyword>
<organism evidence="3 4">
    <name type="scientific">Phytophthora lilii</name>
    <dbReference type="NCBI Taxonomy" id="2077276"/>
    <lineage>
        <taxon>Eukaryota</taxon>
        <taxon>Sar</taxon>
        <taxon>Stramenopiles</taxon>
        <taxon>Oomycota</taxon>
        <taxon>Peronosporomycetes</taxon>
        <taxon>Peronosporales</taxon>
        <taxon>Peronosporaceae</taxon>
        <taxon>Phytophthora</taxon>
    </lineage>
</organism>
<feature type="region of interest" description="Disordered" evidence="2">
    <location>
        <begin position="23"/>
        <end position="53"/>
    </location>
</feature>
<keyword evidence="4" id="KW-1185">Reference proteome</keyword>
<dbReference type="EMBL" id="BSXW01012518">
    <property type="protein sequence ID" value="GMF65941.1"/>
    <property type="molecule type" value="Genomic_DNA"/>
</dbReference>
<name>A0A9W6YKK7_9STRA</name>
<gene>
    <name evidence="3" type="ORF">Plil01_001852100</name>
</gene>
<evidence type="ECO:0000313" key="3">
    <source>
        <dbReference type="EMBL" id="GMF65941.1"/>
    </source>
</evidence>
<dbReference type="OrthoDB" id="127274at2759"/>
<comment type="caution">
    <text evidence="3">The sequence shown here is derived from an EMBL/GenBank/DDBJ whole genome shotgun (WGS) entry which is preliminary data.</text>
</comment>
<evidence type="ECO:0000313" key="4">
    <source>
        <dbReference type="Proteomes" id="UP001165083"/>
    </source>
</evidence>
<evidence type="ECO:0000256" key="1">
    <source>
        <dbReference type="SAM" id="Coils"/>
    </source>
</evidence>
<reference evidence="3" key="1">
    <citation type="submission" date="2023-04" db="EMBL/GenBank/DDBJ databases">
        <title>Phytophthora lilii NBRC 32176.</title>
        <authorList>
            <person name="Ichikawa N."/>
            <person name="Sato H."/>
            <person name="Tonouchi N."/>
        </authorList>
    </citation>
    <scope>NUCLEOTIDE SEQUENCE</scope>
    <source>
        <strain evidence="3">NBRC 32176</strain>
    </source>
</reference>